<feature type="transmembrane region" description="Helical" evidence="8">
    <location>
        <begin position="107"/>
        <end position="128"/>
    </location>
</feature>
<dbReference type="EMBL" id="JACOPQ010000002">
    <property type="protein sequence ID" value="MBC5735943.1"/>
    <property type="molecule type" value="Genomic_DNA"/>
</dbReference>
<dbReference type="GO" id="GO:0046872">
    <property type="term" value="F:metal ion binding"/>
    <property type="evidence" value="ECO:0007669"/>
    <property type="project" value="UniProtKB-KW"/>
</dbReference>
<evidence type="ECO:0000256" key="6">
    <source>
        <dbReference type="ARBA" id="ARBA00023136"/>
    </source>
</evidence>
<evidence type="ECO:0000313" key="10">
    <source>
        <dbReference type="Proteomes" id="UP000607645"/>
    </source>
</evidence>
<dbReference type="InterPro" id="IPR018480">
    <property type="entry name" value="PNAcMuramoyl-5peptid_Trfase_CS"/>
</dbReference>
<feature type="transmembrane region" description="Helical" evidence="8">
    <location>
        <begin position="79"/>
        <end position="95"/>
    </location>
</feature>
<feature type="transmembrane region" description="Helical" evidence="8">
    <location>
        <begin position="217"/>
        <end position="236"/>
    </location>
</feature>
<dbReference type="PANTHER" id="PTHR22926">
    <property type="entry name" value="PHOSPHO-N-ACETYLMURAMOYL-PENTAPEPTIDE-TRANSFERASE"/>
    <property type="match status" value="1"/>
</dbReference>
<feature type="transmembrane region" description="Helical" evidence="8">
    <location>
        <begin position="53"/>
        <end position="73"/>
    </location>
</feature>
<dbReference type="PANTHER" id="PTHR22926:SF3">
    <property type="entry name" value="UNDECAPRENYL-PHOSPHATE ALPHA-N-ACETYLGLUCOSAMINYL 1-PHOSPHATE TRANSFERASE"/>
    <property type="match status" value="1"/>
</dbReference>
<feature type="transmembrane region" description="Helical" evidence="8">
    <location>
        <begin position="298"/>
        <end position="318"/>
    </location>
</feature>
<keyword evidence="7" id="KW-0479">Metal-binding</keyword>
<dbReference type="GO" id="GO:0016780">
    <property type="term" value="F:phosphotransferase activity, for other substituted phosphate groups"/>
    <property type="evidence" value="ECO:0007669"/>
    <property type="project" value="InterPro"/>
</dbReference>
<evidence type="ECO:0000256" key="5">
    <source>
        <dbReference type="ARBA" id="ARBA00022989"/>
    </source>
</evidence>
<keyword evidence="5 8" id="KW-1133">Transmembrane helix</keyword>
<keyword evidence="7" id="KW-0460">Magnesium</keyword>
<dbReference type="Pfam" id="PF00953">
    <property type="entry name" value="Glycos_transf_4"/>
    <property type="match status" value="1"/>
</dbReference>
<gene>
    <name evidence="9" type="ORF">H8S62_02805</name>
</gene>
<feature type="binding site" evidence="7">
    <location>
        <position position="221"/>
    </location>
    <ligand>
        <name>Mg(2+)</name>
        <dbReference type="ChEBI" id="CHEBI:18420"/>
    </ligand>
</feature>
<keyword evidence="10" id="KW-1185">Reference proteome</keyword>
<comment type="subcellular location">
    <subcellularLocation>
        <location evidence="1">Cell membrane</location>
        <topology evidence="1">Multi-pass membrane protein</topology>
    </subcellularLocation>
</comment>
<evidence type="ECO:0000256" key="3">
    <source>
        <dbReference type="ARBA" id="ARBA00022679"/>
    </source>
</evidence>
<feature type="transmembrane region" description="Helical" evidence="8">
    <location>
        <begin position="12"/>
        <end position="33"/>
    </location>
</feature>
<evidence type="ECO:0000256" key="7">
    <source>
        <dbReference type="PIRSR" id="PIRSR600715-1"/>
    </source>
</evidence>
<feature type="transmembrane region" description="Helical" evidence="8">
    <location>
        <begin position="242"/>
        <end position="267"/>
    </location>
</feature>
<dbReference type="CDD" id="cd06853">
    <property type="entry name" value="GT_WecA_like"/>
    <property type="match status" value="1"/>
</dbReference>
<feature type="transmembrane region" description="Helical" evidence="8">
    <location>
        <begin position="169"/>
        <end position="187"/>
    </location>
</feature>
<sequence>MNVELQKIGMVAAALGVALIVAFILTPVVKVLAQKVGAVDVPKDNRRMHDHPIPRMGGLAIFLGFLISALVFVQITPQLRGMLLGAVIIVVLGIFDDIYSLRASFKFVVQIVAALIAVCSGNIIQIISNPNVFSSNPYWDLGWLAYPVTVIWIVAITNAVNLIDGLDGLACGVTTISSMTLLVIALVVGEPQVAFLVAALVGGCLGFLPYNLNPAKIFMGDTGSTFLGFVLAVISVQGLFKLYTIISFVVPFLMLGLPIFDTAFAFIRRIAHGQSPMHADRSHVHHRLIDMGFSQKQAVAVLYIISAILGLSAVVLTTGGPEKAMLLLLALCAAGAVAGRIFLHNNEKKNGAVPEDRPSGDGKEDGE</sequence>
<dbReference type="InterPro" id="IPR000715">
    <property type="entry name" value="Glycosyl_transferase_4"/>
</dbReference>
<proteinExistence type="predicted"/>
<feature type="binding site" evidence="7">
    <location>
        <position position="161"/>
    </location>
    <ligand>
        <name>Mg(2+)</name>
        <dbReference type="ChEBI" id="CHEBI:18420"/>
    </ligand>
</feature>
<dbReference type="Proteomes" id="UP000607645">
    <property type="component" value="Unassembled WGS sequence"/>
</dbReference>
<dbReference type="GO" id="GO:0005886">
    <property type="term" value="C:plasma membrane"/>
    <property type="evidence" value="ECO:0007669"/>
    <property type="project" value="UniProtKB-SubCell"/>
</dbReference>
<feature type="transmembrane region" description="Helical" evidence="8">
    <location>
        <begin position="143"/>
        <end position="162"/>
    </location>
</feature>
<organism evidence="9 10">
    <name type="scientific">Lawsonibacter faecis</name>
    <dbReference type="NCBI Taxonomy" id="2763052"/>
    <lineage>
        <taxon>Bacteria</taxon>
        <taxon>Bacillati</taxon>
        <taxon>Bacillota</taxon>
        <taxon>Clostridia</taxon>
        <taxon>Eubacteriales</taxon>
        <taxon>Oscillospiraceae</taxon>
        <taxon>Lawsonibacter</taxon>
    </lineage>
</organism>
<dbReference type="GO" id="GO:0044038">
    <property type="term" value="P:cell wall macromolecule biosynthetic process"/>
    <property type="evidence" value="ECO:0007669"/>
    <property type="project" value="TreeGrafter"/>
</dbReference>
<evidence type="ECO:0000256" key="4">
    <source>
        <dbReference type="ARBA" id="ARBA00022692"/>
    </source>
</evidence>
<keyword evidence="3 9" id="KW-0808">Transferase</keyword>
<dbReference type="GO" id="GO:0071555">
    <property type="term" value="P:cell wall organization"/>
    <property type="evidence" value="ECO:0007669"/>
    <property type="project" value="TreeGrafter"/>
</dbReference>
<protein>
    <submittedName>
        <fullName evidence="9">Undecaprenyl/decaprenyl-phosphate alpha-N-acetylglucosaminyl 1-phosphate transferase</fullName>
    </submittedName>
</protein>
<dbReference type="AlphaFoldDB" id="A0A8J6J948"/>
<keyword evidence="4 8" id="KW-0812">Transmembrane</keyword>
<comment type="cofactor">
    <cofactor evidence="7">
        <name>Mg(2+)</name>
        <dbReference type="ChEBI" id="CHEBI:18420"/>
    </cofactor>
</comment>
<dbReference type="GO" id="GO:0009103">
    <property type="term" value="P:lipopolysaccharide biosynthetic process"/>
    <property type="evidence" value="ECO:0007669"/>
    <property type="project" value="TreeGrafter"/>
</dbReference>
<comment type="caution">
    <text evidence="9">The sequence shown here is derived from an EMBL/GenBank/DDBJ whole genome shotgun (WGS) entry which is preliminary data.</text>
</comment>
<accession>A0A8J6J948</accession>
<evidence type="ECO:0000256" key="2">
    <source>
        <dbReference type="ARBA" id="ARBA00022475"/>
    </source>
</evidence>
<dbReference type="PROSITE" id="PS01348">
    <property type="entry name" value="MRAY_2"/>
    <property type="match status" value="1"/>
</dbReference>
<reference evidence="9" key="1">
    <citation type="submission" date="2020-08" db="EMBL/GenBank/DDBJ databases">
        <title>Genome public.</title>
        <authorList>
            <person name="Liu C."/>
            <person name="Sun Q."/>
        </authorList>
    </citation>
    <scope>NUCLEOTIDE SEQUENCE</scope>
    <source>
        <strain evidence="9">NSJ-52</strain>
    </source>
</reference>
<feature type="transmembrane region" description="Helical" evidence="8">
    <location>
        <begin position="193"/>
        <end position="210"/>
    </location>
</feature>
<keyword evidence="6 8" id="KW-0472">Membrane</keyword>
<evidence type="ECO:0000256" key="8">
    <source>
        <dbReference type="SAM" id="Phobius"/>
    </source>
</evidence>
<name>A0A8J6J948_9FIRM</name>
<feature type="transmembrane region" description="Helical" evidence="8">
    <location>
        <begin position="324"/>
        <end position="343"/>
    </location>
</feature>
<evidence type="ECO:0000313" key="9">
    <source>
        <dbReference type="EMBL" id="MBC5735943.1"/>
    </source>
</evidence>
<evidence type="ECO:0000256" key="1">
    <source>
        <dbReference type="ARBA" id="ARBA00004651"/>
    </source>
</evidence>
<dbReference type="RefSeq" id="WP_155146284.1">
    <property type="nucleotide sequence ID" value="NZ_JACOPQ010000002.1"/>
</dbReference>
<keyword evidence="2" id="KW-1003">Cell membrane</keyword>